<feature type="region of interest" description="Disordered" evidence="1">
    <location>
        <begin position="1"/>
        <end position="72"/>
    </location>
</feature>
<gene>
    <name evidence="2" type="ORF">PR002_g22701</name>
</gene>
<reference evidence="2 3" key="1">
    <citation type="submission" date="2018-09" db="EMBL/GenBank/DDBJ databases">
        <title>Genomic investigation of the strawberry pathogen Phytophthora fragariae indicates pathogenicity is determined by transcriptional variation in three key races.</title>
        <authorList>
            <person name="Adams T.M."/>
            <person name="Armitage A.D."/>
            <person name="Sobczyk M.K."/>
            <person name="Bates H.J."/>
            <person name="Dunwell J.M."/>
            <person name="Nellist C.F."/>
            <person name="Harrison R.J."/>
        </authorList>
    </citation>
    <scope>NUCLEOTIDE SEQUENCE [LARGE SCALE GENOMIC DNA]</scope>
    <source>
        <strain evidence="2 3">SCRP324</strain>
    </source>
</reference>
<evidence type="ECO:0000256" key="1">
    <source>
        <dbReference type="SAM" id="MobiDB-lite"/>
    </source>
</evidence>
<feature type="compositionally biased region" description="Low complexity" evidence="1">
    <location>
        <begin position="171"/>
        <end position="181"/>
    </location>
</feature>
<proteinExistence type="predicted"/>
<name>A0A6A3ITY8_9STRA</name>
<feature type="region of interest" description="Disordered" evidence="1">
    <location>
        <begin position="89"/>
        <end position="261"/>
    </location>
</feature>
<dbReference type="EMBL" id="QXFU01002479">
    <property type="protein sequence ID" value="KAE8985222.1"/>
    <property type="molecule type" value="Genomic_DNA"/>
</dbReference>
<sequence length="303" mass="33799">MPPDEELPPYHGNSTQRMDSERAIPTLSLQQQAETKHVQIRSDDRVQNDEPVIPRLPPLRQLMQPRGKRLTPAQEEYLSARYADRLPARHVAPAEPEHAAPAEPTTEYKPVGNATPRSSSADSEEIVDVLRELGDPQASHNEHMEPRTTESIPKTYRNPDQKLSAEVPVDVDAALAEVLQQLDEEDEEASHGDTDDNDYAEDSPANTRPRDQVIGAQTPSSTKPSDTKTRPKKYRKSNSGRIAEVEKDDSHAGSGFASEADTEQILEGLPLLWSSWEEFTAAFTDFQEATFQQFVSRTSTCCE</sequence>
<evidence type="ECO:0000313" key="3">
    <source>
        <dbReference type="Proteomes" id="UP000435112"/>
    </source>
</evidence>
<accession>A0A6A3ITY8</accession>
<dbReference type="OrthoDB" id="141826at2759"/>
<feature type="compositionally biased region" description="Basic and acidic residues" evidence="1">
    <location>
        <begin position="34"/>
        <end position="48"/>
    </location>
</feature>
<comment type="caution">
    <text evidence="2">The sequence shown here is derived from an EMBL/GenBank/DDBJ whole genome shotgun (WGS) entry which is preliminary data.</text>
</comment>
<evidence type="ECO:0000313" key="2">
    <source>
        <dbReference type="EMBL" id="KAE8985222.1"/>
    </source>
</evidence>
<organism evidence="2 3">
    <name type="scientific">Phytophthora rubi</name>
    <dbReference type="NCBI Taxonomy" id="129364"/>
    <lineage>
        <taxon>Eukaryota</taxon>
        <taxon>Sar</taxon>
        <taxon>Stramenopiles</taxon>
        <taxon>Oomycota</taxon>
        <taxon>Peronosporomycetes</taxon>
        <taxon>Peronosporales</taxon>
        <taxon>Peronosporaceae</taxon>
        <taxon>Phytophthora</taxon>
    </lineage>
</organism>
<protein>
    <submittedName>
        <fullName evidence="2">Uncharacterized protein</fullName>
    </submittedName>
</protein>
<dbReference type="AlphaFoldDB" id="A0A6A3ITY8"/>
<feature type="compositionally biased region" description="Basic and acidic residues" evidence="1">
    <location>
        <begin position="128"/>
        <end position="148"/>
    </location>
</feature>
<dbReference type="Proteomes" id="UP000435112">
    <property type="component" value="Unassembled WGS sequence"/>
</dbReference>